<comment type="caution">
    <text evidence="3">The sequence shown here is derived from an EMBL/GenBank/DDBJ whole genome shotgun (WGS) entry which is preliminary data.</text>
</comment>
<dbReference type="Pfam" id="PF13573">
    <property type="entry name" value="SprB"/>
    <property type="match status" value="2"/>
</dbReference>
<evidence type="ECO:0000259" key="2">
    <source>
        <dbReference type="PROSITE" id="PS51820"/>
    </source>
</evidence>
<feature type="chain" id="PRO_5046767760" description="PA14 domain-containing protein" evidence="1">
    <location>
        <begin position="36"/>
        <end position="3663"/>
    </location>
</feature>
<keyword evidence="4" id="KW-1185">Reference proteome</keyword>
<dbReference type="Proteomes" id="UP001501725">
    <property type="component" value="Unassembled WGS sequence"/>
</dbReference>
<gene>
    <name evidence="3" type="ORF">GCM10023184_30430</name>
</gene>
<protein>
    <recommendedName>
        <fullName evidence="2">PA14 domain-containing protein</fullName>
    </recommendedName>
</protein>
<dbReference type="SUPFAM" id="SSF56988">
    <property type="entry name" value="Anthrax protective antigen"/>
    <property type="match status" value="1"/>
</dbReference>
<evidence type="ECO:0000313" key="4">
    <source>
        <dbReference type="Proteomes" id="UP001501725"/>
    </source>
</evidence>
<dbReference type="Gene3D" id="2.60.40.740">
    <property type="match status" value="3"/>
</dbReference>
<dbReference type="Gene3D" id="3.90.182.10">
    <property type="entry name" value="Toxin - Anthrax Protective Antigen,domain 1"/>
    <property type="match status" value="1"/>
</dbReference>
<dbReference type="SUPFAM" id="SSF49899">
    <property type="entry name" value="Concanavalin A-like lectins/glucanases"/>
    <property type="match status" value="3"/>
</dbReference>
<feature type="signal peptide" evidence="1">
    <location>
        <begin position="1"/>
        <end position="35"/>
    </location>
</feature>
<dbReference type="InterPro" id="IPR011658">
    <property type="entry name" value="PA14_dom"/>
</dbReference>
<dbReference type="EMBL" id="BAABGY010000008">
    <property type="protein sequence ID" value="GAA4335550.1"/>
    <property type="molecule type" value="Genomic_DNA"/>
</dbReference>
<accession>A0ABP8H7N2</accession>
<dbReference type="RefSeq" id="WP_345256607.1">
    <property type="nucleotide sequence ID" value="NZ_BAABGY010000008.1"/>
</dbReference>
<feature type="domain" description="PA14" evidence="2">
    <location>
        <begin position="2625"/>
        <end position="2772"/>
    </location>
</feature>
<dbReference type="NCBIfam" id="TIGR04183">
    <property type="entry name" value="Por_Secre_tail"/>
    <property type="match status" value="1"/>
</dbReference>
<organism evidence="3 4">
    <name type="scientific">Flaviaesturariibacter amylovorans</name>
    <dbReference type="NCBI Taxonomy" id="1084520"/>
    <lineage>
        <taxon>Bacteria</taxon>
        <taxon>Pseudomonadati</taxon>
        <taxon>Bacteroidota</taxon>
        <taxon>Chitinophagia</taxon>
        <taxon>Chitinophagales</taxon>
        <taxon>Chitinophagaceae</taxon>
        <taxon>Flaviaestuariibacter</taxon>
    </lineage>
</organism>
<dbReference type="Pfam" id="PF13385">
    <property type="entry name" value="Laminin_G_3"/>
    <property type="match status" value="2"/>
</dbReference>
<name>A0ABP8H7N2_9BACT</name>
<dbReference type="Gene3D" id="2.60.120.200">
    <property type="match status" value="3"/>
</dbReference>
<keyword evidence="1" id="KW-0732">Signal</keyword>
<dbReference type="InterPro" id="IPR025667">
    <property type="entry name" value="SprB_repeat"/>
</dbReference>
<dbReference type="SMART" id="SM00758">
    <property type="entry name" value="PA14"/>
    <property type="match status" value="1"/>
</dbReference>
<evidence type="ECO:0000313" key="3">
    <source>
        <dbReference type="EMBL" id="GAA4335550.1"/>
    </source>
</evidence>
<evidence type="ECO:0000256" key="1">
    <source>
        <dbReference type="SAM" id="SignalP"/>
    </source>
</evidence>
<dbReference type="InterPro" id="IPR013320">
    <property type="entry name" value="ConA-like_dom_sf"/>
</dbReference>
<dbReference type="Pfam" id="PF07691">
    <property type="entry name" value="PA14"/>
    <property type="match status" value="1"/>
</dbReference>
<dbReference type="InterPro" id="IPR037524">
    <property type="entry name" value="PA14/GLEYA"/>
</dbReference>
<proteinExistence type="predicted"/>
<sequence>MHPAYVARPLCRLFPLSARFCLLLLCLLAAGALRAQSGTADGVYDYRDVGAAGSAGTGMKSLNDKFAVSDAFVADAGGTPSLGAGNVLYMANPGPGSLLTGTIRAAGGAVCATFSLRDMSFSNYSGGEFESISVTLYGYWGNTIAQHSFMMPNYMLAAGARTSLSAMPFSTPWPASGYDGVSRIELSWRYGHMGVAGNLVFWDMTIANVSNSVPAGTAVGALSASSFCPGAPITVPYTAGGFSTGNVFTAQLSDASGSFAAPVTLGSVTSTASGVLTGLIPAGTTPGGGYRIRIVGSNPSFTPDTDNGSNLTVYAPPAAPFLSAGHVSCFGGTNGSLQANMGPAGMPGGEIYTYLWSNGATGAGISGLSAGTYSVTVTDGRGCTASGSSSITQPAAALTATAVATGVSCYGGSNGAIDVSVSGGTAPYTVVWQDAAGGPAMPGMIAEDRSNLAAGTYSATITDANGCNTALSVTVGQPAAVLSVSALATPVTCFGDTDGAVDLTVTGGTAPYSYSWSDSVATEDRSGLPAGLYSVTVTDAQGCTAGAMAPVASPVLPVVDSIPSRELCAGTWVPTAFFTGNAATYQWTNSNPATGFAASGADSIAAFTAVNTDTVARISTVTVIPVTNGCAGAARTFTISVHPAPSVDPIADQSLCAGAASAAVTFSSPVAGTSFLWSNNNTGIGLAAGNGMGHLPSFTALNATDTTQTATLTVIASTARCLGSTRTFSYRVHPVPVVDSVANVPLCAGSNSNIVVFSGPVPNTTYSWTNNNTSIGLAASGAGHIASFVPVNSGTAPVSATVTVTPATSFCTGAARSFAFIVNPKPAAFFSYPAVAYCAADSTAPTLTGTAGGVFTATAGCIVNPFTGVVDLATSTQGMHTITYNSVALFPCTPATATAIIFVRSVPQVTGTSDLVACNGQAFVAPAFTGTDSSTATYTWSNSNPAIGLPAGGTGNLPMFTPVAPTAPQTATITVIASKRTTTGGATPEVLFYNFEGSGKTVVNEASAPPSGTASTSIIGSMRQATPGICGKALTGAGGSSLTNYFNTGWAPSLPSTGWTVSFKTSNIPQVRDTTYYVFGDVNVGGFRCLTGSASGKGAWILRGGFTDVVATGGAASGTRTTTFVYDATARVIKAYVDGVLVNTVAQSSVTVSGARLKIGGYSNSLSLPKGALVDNFRVYSRSLSAAEVLALNDCVSDLTCTGTPKTITLTVNPVPNVAAVANLVYCNGATTDSIPFAGTIDGATYTWTNSNPGIGLAAAGTGTLPSFTAINDTTEARSATITVTPYFGNCSGAPVTFTITVNPSQAATLSYPSAGFCASGSAVATLTGNTGGSFSADAGLALDAQTGNIDLGASAPGSYTVTYTGPTVTGCTPASASAVVTVLAIPTAQADSFTLCADVPATLPAFTGTGTSYNWINNDPSIGLPASGTGDLPVFTPLNAGNSPVSAAITVTPVSGYLVGADSLYCVGTPVDIVLTIKPAAVPTSISYDAAPYCPSGTATPQFAGVAGGFYTGEAGLMIDAATGIVDLAASAPGTYTVTYTPPSDWSCTAADTALIVILPTLVADAIADTTVCAGTSVQLPAFAGTGSSYTWTNTDMSIGLADAGTGDLPAFTATNSGTSPATAIVTVTPQGNGCPVTPVTFSITVNPVFSAAITYGDANFCQTGTATPTMTGTPGGTWSAPAGVAIDALSGLVNLAASTPGIYTVSYTVPAFAPCAAMVATATIVIAKLPEVTQPADIVVCTGTSVAPAAFSATQGATLSWTNATPAIGLAASGTGNLPSFTATNSGTAPLTATITVTAATTATTVPVPDILYYTFEGSGTSVPNLASAPPAGTATATISGPTQGVAGTCGNALQSVGGGSSGSNMVSTGWNINLPGTGWTISFLTANISNLSTIGYVFGDADITRFRCFANGAAGNGNFILRGNDIADVLVTGAVSGTHVITFVADPSVGKIKAYVDGVLVNSVSQSNIAIGGGAFTINNFGTSNTLPAGSLLDNFRVYGRVLSDAEVSALNYCPETPSCTGTSVARTFTITVNPVQDATVSYGADILCPSGTATPTITGVSGGTFSAPAGVSINPATGVLDLGASTPGTYTISYTVPALAPCTSKVVTTSVVIGQAAVLNQPADVVACGGSTVAPAAFSSNSSSSVTYTWTNSNPVIGLAASGSGNLPSFTAANSGTSPVTATITVTPTSVAANPPVPDVLLYTFEGSGTSVPNGATAPPSGTTNATIVGSHTQGVAGVCGNALQIAGTSSGNYLNTGWATSLPSTGWTVSFQTVNFPSFDLSDVGAYYLFGDNTGSGMRCFANGAANPGNETGNLLLRISGFSDIKVPGGGATGSHVVTFVADPAAGNVKAYVDGTLVNTVSQSNFSVSGSGPFRVGGYSGQNGLPAGTLLDNFRVYKRALSAAEVASLNYCPGALTCAGTGTPKTFTITVKPKAGVNAVASAVYCTGSAVAATPLTAPAAGTTFTWTNSNPAIGLAASGTGDIPAFTATNSGSSAISATISVTPSLGDCVGTPYQFTRFVEPALSVPVVSDVTLCAGSSSPAISLGSNAFTTYAWTNPNPAIGLAATGLGTIPAFTATNTTFAPMSAGVTVAARYTGFQYTTYTTHAGTGSTSQYGIAPNNAADFDALFNSGNSHTTVYATGTANPSSLLNFGSRSVLDAAGVQMPSSGDYFGLEIVGTFTPVETGTYRFGITGDDAVELSLDGTVLIAYYGAHGAGHYEEANINLVAGTPYRMRVRMQDYAGGEALRVDWKRPSLNYYFPHADEMYSSCATPDTFHITVNPLPKATFSYEPLPLCASGTVAPLFEGSTGGTFTAPAGVVIDPSTGVVNLSASTPGSYTVTYTTNAADACTPQAVAEAALIINALPAIATPASISTCNGVLLTPGAFTGTGLDYTWTNSNPAIGLDASGYGDLPAVTAVNTGTSDATATITVTAMSQETGCESAPVTFTITVRPTPAATITYAASPYYIGAGTASVTQSGTTGGVYSSTPGLVIDAATGSIDLAASTAGSYTVTYTVPATSSCAAFSTTTTVQLIEFAAVITYTGSPYCGSTGTATVTRTGASGGTYSALPAGLVINAATGAIDLALSAAGTYTVRYSYGSTFTEATVSIRPTTYINAQSNEVFCAGSQTAPLTFSGAHGFTFGWTASDPSIGLPASGTGGINAFTAVNTGTSTVQSTITVTAYGGTGCATKRMAFRYSVKPVPVLTAIANQALCAGSPSAAVTFTSSLSTASYAWTNSNTATGLAASGTGNIASFTAANSTGSTQVSAVTVTPTASGCAGTPASFSISVSPAAGSIAYPSATYCQTGTATPVLSGGTGGIFSASPAGLVIDAATGVINLATSATGTYTVSYEVTGAAACGGAATTTVSVRSALSSIGNMVLCNGVTTAAIPLNGVSGSYSWTLTGSAVGLAAGTGTTIPSFTATNSGNAPIYAMVSVSPIGGGTGGCTDKVTTFRITVNPTPTVNTIASQTGLCPGMMTNAVTFSGNMTSGVTYNWTNTETRIGLAGRGTTHIASFSALNPTSGTLTANVTVTPIANKCTGIAKTFSISVGSCVTRTSGTPGAVKRATEEEPVLSDEVIVGPNPTQGRLQIRYRGRGAGPFTVQLTSALGQVILRPATFTGTTYSMDLTGLTSGVYLLQFTAPGMKRAMVSRIVKL</sequence>
<reference evidence="4" key="1">
    <citation type="journal article" date="2019" name="Int. J. Syst. Evol. Microbiol.">
        <title>The Global Catalogue of Microorganisms (GCM) 10K type strain sequencing project: providing services to taxonomists for standard genome sequencing and annotation.</title>
        <authorList>
            <consortium name="The Broad Institute Genomics Platform"/>
            <consortium name="The Broad Institute Genome Sequencing Center for Infectious Disease"/>
            <person name="Wu L."/>
            <person name="Ma J."/>
        </authorList>
    </citation>
    <scope>NUCLEOTIDE SEQUENCE [LARGE SCALE GENOMIC DNA]</scope>
    <source>
        <strain evidence="4">JCM 17919</strain>
    </source>
</reference>
<dbReference type="PROSITE" id="PS51820">
    <property type="entry name" value="PA14"/>
    <property type="match status" value="1"/>
</dbReference>
<dbReference type="InterPro" id="IPR026444">
    <property type="entry name" value="Secre_tail"/>
</dbReference>